<dbReference type="Gene3D" id="1.20.120.910">
    <property type="entry name" value="DksA, coiled-coil domain"/>
    <property type="match status" value="1"/>
</dbReference>
<dbReference type="PROSITE" id="PS01102">
    <property type="entry name" value="ZF_DKSA_1"/>
    <property type="match status" value="1"/>
</dbReference>
<feature type="region of interest" description="Disordered" evidence="5">
    <location>
        <begin position="23"/>
        <end position="42"/>
    </location>
</feature>
<name>A0A222FH36_9GAMM</name>
<dbReference type="InterPro" id="IPR020458">
    <property type="entry name" value="Znf_DskA_TraR_CS"/>
</dbReference>
<reference evidence="8 9" key="1">
    <citation type="submission" date="2017-07" db="EMBL/GenBank/DDBJ databases">
        <title>Annotated genome sequence of Bacterioplanes sanyensis isolated from Red Sea.</title>
        <authorList>
            <person name="Rehman Z.U."/>
        </authorList>
    </citation>
    <scope>NUCLEOTIDE SEQUENCE [LARGE SCALE GENOMIC DNA]</scope>
    <source>
        <strain evidence="8 9">NV9</strain>
    </source>
</reference>
<dbReference type="InterPro" id="IPR000962">
    <property type="entry name" value="Znf_DskA_TraR"/>
</dbReference>
<evidence type="ECO:0000313" key="8">
    <source>
        <dbReference type="EMBL" id="ASP38298.1"/>
    </source>
</evidence>
<organism evidence="8 9">
    <name type="scientific">Bacterioplanes sanyensis</name>
    <dbReference type="NCBI Taxonomy" id="1249553"/>
    <lineage>
        <taxon>Bacteria</taxon>
        <taxon>Pseudomonadati</taxon>
        <taxon>Pseudomonadota</taxon>
        <taxon>Gammaproteobacteria</taxon>
        <taxon>Oceanospirillales</taxon>
        <taxon>Oceanospirillaceae</taxon>
        <taxon>Bacterioplanes</taxon>
    </lineage>
</organism>
<sequence>MNTEAIRQQLNQRRQLLLARAEKTERDATHRDEPLSSDFAEQAVERENDEVLSAISIESRHEIAQIDHALKRLEQDVYGVCEQCGEGIDQRRLEAVPYTEFCIQCASQAESA</sequence>
<dbReference type="KEGG" id="bsan:CHH28_06210"/>
<feature type="domain" description="Zinc finger DksA/TraR C4-type" evidence="6">
    <location>
        <begin position="78"/>
        <end position="110"/>
    </location>
</feature>
<dbReference type="PROSITE" id="PS51128">
    <property type="entry name" value="ZF_DKSA_2"/>
    <property type="match status" value="1"/>
</dbReference>
<protein>
    <submittedName>
        <fullName evidence="8">Conjugal transfer protein TraR</fullName>
    </submittedName>
</protein>
<dbReference type="EMBL" id="CP022530">
    <property type="protein sequence ID" value="ASP38298.1"/>
    <property type="molecule type" value="Genomic_DNA"/>
</dbReference>
<evidence type="ECO:0000259" key="7">
    <source>
        <dbReference type="Pfam" id="PF21173"/>
    </source>
</evidence>
<feature type="compositionally biased region" description="Basic and acidic residues" evidence="5">
    <location>
        <begin position="23"/>
        <end position="34"/>
    </location>
</feature>
<dbReference type="PANTHER" id="PTHR33823:SF4">
    <property type="entry name" value="GENERAL STRESS PROTEIN 16O"/>
    <property type="match status" value="1"/>
</dbReference>
<dbReference type="SUPFAM" id="SSF57716">
    <property type="entry name" value="Glucocorticoid receptor-like (DNA-binding domain)"/>
    <property type="match status" value="1"/>
</dbReference>
<dbReference type="InterPro" id="IPR037187">
    <property type="entry name" value="DnaK_N"/>
</dbReference>
<dbReference type="Pfam" id="PF21173">
    <property type="entry name" value="DksA-like_N"/>
    <property type="match status" value="1"/>
</dbReference>
<dbReference type="InterPro" id="IPR048487">
    <property type="entry name" value="DksA-like_N"/>
</dbReference>
<dbReference type="RefSeq" id="WP_094059496.1">
    <property type="nucleotide sequence ID" value="NZ_CP022530.1"/>
</dbReference>
<dbReference type="Pfam" id="PF01258">
    <property type="entry name" value="zf-dskA_traR"/>
    <property type="match status" value="1"/>
</dbReference>
<evidence type="ECO:0000256" key="5">
    <source>
        <dbReference type="SAM" id="MobiDB-lite"/>
    </source>
</evidence>
<keyword evidence="1" id="KW-0479">Metal-binding</keyword>
<evidence type="ECO:0000256" key="4">
    <source>
        <dbReference type="PROSITE-ProRule" id="PRU00510"/>
    </source>
</evidence>
<evidence type="ECO:0000259" key="6">
    <source>
        <dbReference type="Pfam" id="PF01258"/>
    </source>
</evidence>
<dbReference type="SUPFAM" id="SSF109635">
    <property type="entry name" value="DnaK suppressor protein DksA, alpha-hairpin domain"/>
    <property type="match status" value="1"/>
</dbReference>
<evidence type="ECO:0000313" key="9">
    <source>
        <dbReference type="Proteomes" id="UP000202440"/>
    </source>
</evidence>
<evidence type="ECO:0000256" key="3">
    <source>
        <dbReference type="ARBA" id="ARBA00022833"/>
    </source>
</evidence>
<dbReference type="AlphaFoldDB" id="A0A222FH36"/>
<feature type="domain" description="DnaK suppressor protein-like N-terminal" evidence="7">
    <location>
        <begin position="7"/>
        <end position="73"/>
    </location>
</feature>
<keyword evidence="2" id="KW-0863">Zinc-finger</keyword>
<accession>A0A222FH36</accession>
<keyword evidence="9" id="KW-1185">Reference proteome</keyword>
<dbReference type="PANTHER" id="PTHR33823">
    <property type="entry name" value="RNA POLYMERASE-BINDING TRANSCRIPTION FACTOR DKSA-RELATED"/>
    <property type="match status" value="1"/>
</dbReference>
<feature type="zinc finger region" description="dksA C4-type" evidence="4">
    <location>
        <begin position="81"/>
        <end position="105"/>
    </location>
</feature>
<gene>
    <name evidence="8" type="ORF">CHH28_06210</name>
</gene>
<dbReference type="GO" id="GO:0008270">
    <property type="term" value="F:zinc ion binding"/>
    <property type="evidence" value="ECO:0007669"/>
    <property type="project" value="UniProtKB-KW"/>
</dbReference>
<proteinExistence type="predicted"/>
<evidence type="ECO:0000256" key="1">
    <source>
        <dbReference type="ARBA" id="ARBA00022723"/>
    </source>
</evidence>
<dbReference type="Proteomes" id="UP000202440">
    <property type="component" value="Chromosome"/>
</dbReference>
<keyword evidence="3" id="KW-0862">Zinc</keyword>
<dbReference type="OrthoDB" id="6064855at2"/>
<evidence type="ECO:0000256" key="2">
    <source>
        <dbReference type="ARBA" id="ARBA00022771"/>
    </source>
</evidence>